<dbReference type="InterPro" id="IPR036291">
    <property type="entry name" value="NAD(P)-bd_dom_sf"/>
</dbReference>
<dbReference type="EMBL" id="VCAO01000002">
    <property type="protein sequence ID" value="TMM49094.1"/>
    <property type="molecule type" value="Genomic_DNA"/>
</dbReference>
<dbReference type="PRINTS" id="PR00081">
    <property type="entry name" value="GDHRDH"/>
</dbReference>
<dbReference type="PANTHER" id="PTHR43391">
    <property type="entry name" value="RETINOL DEHYDROGENASE-RELATED"/>
    <property type="match status" value="1"/>
</dbReference>
<name>A0A5S3P9F9_9SPHN</name>
<dbReference type="PANTHER" id="PTHR43391:SF82">
    <property type="entry name" value="OXIDOREDUCTASE SADH-RELATED"/>
    <property type="match status" value="1"/>
</dbReference>
<dbReference type="Pfam" id="PF00106">
    <property type="entry name" value="adh_short"/>
    <property type="match status" value="1"/>
</dbReference>
<dbReference type="SUPFAM" id="SSF51735">
    <property type="entry name" value="NAD(P)-binding Rossmann-fold domains"/>
    <property type="match status" value="1"/>
</dbReference>
<dbReference type="NCBIfam" id="NF006123">
    <property type="entry name" value="PRK08267.1"/>
    <property type="match status" value="1"/>
</dbReference>
<dbReference type="Proteomes" id="UP000309668">
    <property type="component" value="Unassembled WGS sequence"/>
</dbReference>
<organism evidence="4 5">
    <name type="scientific">Qipengyuania marisflavi</name>
    <dbReference type="NCBI Taxonomy" id="2486356"/>
    <lineage>
        <taxon>Bacteria</taxon>
        <taxon>Pseudomonadati</taxon>
        <taxon>Pseudomonadota</taxon>
        <taxon>Alphaproteobacteria</taxon>
        <taxon>Sphingomonadales</taxon>
        <taxon>Erythrobacteraceae</taxon>
        <taxon>Qipengyuania</taxon>
    </lineage>
</organism>
<accession>A0A5S3P9F9</accession>
<evidence type="ECO:0000256" key="2">
    <source>
        <dbReference type="ARBA" id="ARBA00023002"/>
    </source>
</evidence>
<evidence type="ECO:0000313" key="4">
    <source>
        <dbReference type="EMBL" id="TMM49094.1"/>
    </source>
</evidence>
<sequence>MPTRHYDTRGFAVSIRKAIFITGGGSGIGRAIALHFAAQGWFVGLADVDEHGMRVTEDKISNGFVYTHKFDVRDRAAWDKALDGFSTATGGRIDVVANNAGVPLGGALLDNSEDEIVRCLDVNLKGVIFGAQAAYPHLLKTAPGSCLLNTASLAGIYGTPGASVYSATKFGVRAITESLDAEWAEDGINVRSLMPGFIDTPLLDHTSNAKSNAAIRTQVEQSELEISPVEDVAKAAWAAVHGQRLHTLVGKSARRLEFWARFMPGRVRKQVRTTLRPMGE</sequence>
<dbReference type="Gene3D" id="3.40.50.720">
    <property type="entry name" value="NAD(P)-binding Rossmann-like Domain"/>
    <property type="match status" value="1"/>
</dbReference>
<dbReference type="GO" id="GO:0016491">
    <property type="term" value="F:oxidoreductase activity"/>
    <property type="evidence" value="ECO:0007669"/>
    <property type="project" value="UniProtKB-KW"/>
</dbReference>
<comment type="similarity">
    <text evidence="1 3">Belongs to the short-chain dehydrogenases/reductases (SDR) family.</text>
</comment>
<evidence type="ECO:0000256" key="3">
    <source>
        <dbReference type="RuleBase" id="RU000363"/>
    </source>
</evidence>
<dbReference type="OrthoDB" id="9793825at2"/>
<proteinExistence type="inferred from homology"/>
<comment type="caution">
    <text evidence="4">The sequence shown here is derived from an EMBL/GenBank/DDBJ whole genome shotgun (WGS) entry which is preliminary data.</text>
</comment>
<dbReference type="InterPro" id="IPR002347">
    <property type="entry name" value="SDR_fam"/>
</dbReference>
<keyword evidence="2" id="KW-0560">Oxidoreductase</keyword>
<evidence type="ECO:0000256" key="1">
    <source>
        <dbReference type="ARBA" id="ARBA00006484"/>
    </source>
</evidence>
<dbReference type="AlphaFoldDB" id="A0A5S3P9F9"/>
<protein>
    <submittedName>
        <fullName evidence="4">SDR family oxidoreductase</fullName>
    </submittedName>
</protein>
<gene>
    <name evidence="4" type="ORF">FEV51_05190</name>
</gene>
<reference evidence="4 5" key="1">
    <citation type="submission" date="2019-05" db="EMBL/GenBank/DDBJ databases">
        <title>Erythrobacter marisflavi sp. nov., isolated from isolated from water of an estuary environment.</title>
        <authorList>
            <person name="Yoon J.-H."/>
        </authorList>
    </citation>
    <scope>NUCLEOTIDE SEQUENCE [LARGE SCALE GENOMIC DNA]</scope>
    <source>
        <strain evidence="4 5">KEM-5</strain>
    </source>
</reference>
<evidence type="ECO:0000313" key="5">
    <source>
        <dbReference type="Proteomes" id="UP000309668"/>
    </source>
</evidence>
<keyword evidence="5" id="KW-1185">Reference proteome</keyword>
<dbReference type="PRINTS" id="PR00080">
    <property type="entry name" value="SDRFAMILY"/>
</dbReference>